<evidence type="ECO:0000256" key="3">
    <source>
        <dbReference type="ARBA" id="ARBA00022989"/>
    </source>
</evidence>
<feature type="transmembrane region" description="Helical" evidence="6">
    <location>
        <begin position="140"/>
        <end position="163"/>
    </location>
</feature>
<evidence type="ECO:0000259" key="7">
    <source>
        <dbReference type="PROSITE" id="PS50850"/>
    </source>
</evidence>
<feature type="transmembrane region" description="Helical" evidence="6">
    <location>
        <begin position="88"/>
        <end position="109"/>
    </location>
</feature>
<feature type="region of interest" description="Disordered" evidence="5">
    <location>
        <begin position="1"/>
        <end position="29"/>
    </location>
</feature>
<dbReference type="EMBL" id="BSFQ01000005">
    <property type="protein sequence ID" value="GLL10521.1"/>
    <property type="molecule type" value="Genomic_DNA"/>
</dbReference>
<feature type="transmembrane region" description="Helical" evidence="6">
    <location>
        <begin position="364"/>
        <end position="390"/>
    </location>
</feature>
<evidence type="ECO:0000256" key="4">
    <source>
        <dbReference type="ARBA" id="ARBA00023136"/>
    </source>
</evidence>
<evidence type="ECO:0000256" key="6">
    <source>
        <dbReference type="SAM" id="Phobius"/>
    </source>
</evidence>
<dbReference type="SUPFAM" id="SSF103473">
    <property type="entry name" value="MFS general substrate transporter"/>
    <property type="match status" value="1"/>
</dbReference>
<evidence type="ECO:0000256" key="5">
    <source>
        <dbReference type="SAM" id="MobiDB-lite"/>
    </source>
</evidence>
<comment type="caution">
    <text evidence="8">The sequence shown here is derived from an EMBL/GenBank/DDBJ whole genome shotgun (WGS) entry which is preliminary data.</text>
</comment>
<dbReference type="Gene3D" id="1.20.1250.20">
    <property type="entry name" value="MFS general substrate transporter like domains"/>
    <property type="match status" value="2"/>
</dbReference>
<reference evidence="8" key="1">
    <citation type="journal article" date="2014" name="Int. J. Syst. Evol. Microbiol.">
        <title>Complete genome sequence of Corynebacterium casei LMG S-19264T (=DSM 44701T), isolated from a smear-ripened cheese.</title>
        <authorList>
            <consortium name="US DOE Joint Genome Institute (JGI-PGF)"/>
            <person name="Walter F."/>
            <person name="Albersmeier A."/>
            <person name="Kalinowski J."/>
            <person name="Ruckert C."/>
        </authorList>
    </citation>
    <scope>NUCLEOTIDE SEQUENCE</scope>
    <source>
        <strain evidence="8">VKM Ac-1069</strain>
    </source>
</reference>
<dbReference type="PROSITE" id="PS50850">
    <property type="entry name" value="MFS"/>
    <property type="match status" value="1"/>
</dbReference>
<keyword evidence="2 6" id="KW-0812">Transmembrane</keyword>
<reference evidence="8" key="2">
    <citation type="submission" date="2023-01" db="EMBL/GenBank/DDBJ databases">
        <authorList>
            <person name="Sun Q."/>
            <person name="Evtushenko L."/>
        </authorList>
    </citation>
    <scope>NUCLEOTIDE SEQUENCE</scope>
    <source>
        <strain evidence="8">VKM Ac-1069</strain>
    </source>
</reference>
<gene>
    <name evidence="8" type="ORF">GCM10017577_16610</name>
</gene>
<dbReference type="GO" id="GO:0005886">
    <property type="term" value="C:plasma membrane"/>
    <property type="evidence" value="ECO:0007669"/>
    <property type="project" value="UniProtKB-SubCell"/>
</dbReference>
<dbReference type="InterPro" id="IPR011701">
    <property type="entry name" value="MFS"/>
</dbReference>
<dbReference type="InterPro" id="IPR050327">
    <property type="entry name" value="Proton-linked_MCT"/>
</dbReference>
<evidence type="ECO:0000313" key="9">
    <source>
        <dbReference type="Proteomes" id="UP001143463"/>
    </source>
</evidence>
<dbReference type="PANTHER" id="PTHR11360:SF290">
    <property type="entry name" value="MONOCARBOXYLATE MFS PERMEASE"/>
    <property type="match status" value="1"/>
</dbReference>
<evidence type="ECO:0000313" key="8">
    <source>
        <dbReference type="EMBL" id="GLL10521.1"/>
    </source>
</evidence>
<dbReference type="Proteomes" id="UP001143463">
    <property type="component" value="Unassembled WGS sequence"/>
</dbReference>
<keyword evidence="9" id="KW-1185">Reference proteome</keyword>
<dbReference type="InterPro" id="IPR036259">
    <property type="entry name" value="MFS_trans_sf"/>
</dbReference>
<keyword evidence="3 6" id="KW-1133">Transmembrane helix</keyword>
<feature type="transmembrane region" description="Helical" evidence="6">
    <location>
        <begin position="338"/>
        <end position="358"/>
    </location>
</feature>
<name>A0A9W6L1M6_9PSEU</name>
<comment type="subcellular location">
    <subcellularLocation>
        <location evidence="1">Cell membrane</location>
        <topology evidence="1">Multi-pass membrane protein</topology>
    </subcellularLocation>
</comment>
<organism evidence="8 9">
    <name type="scientific">Pseudonocardia halophobica</name>
    <dbReference type="NCBI Taxonomy" id="29401"/>
    <lineage>
        <taxon>Bacteria</taxon>
        <taxon>Bacillati</taxon>
        <taxon>Actinomycetota</taxon>
        <taxon>Actinomycetes</taxon>
        <taxon>Pseudonocardiales</taxon>
        <taxon>Pseudonocardiaceae</taxon>
        <taxon>Pseudonocardia</taxon>
    </lineage>
</organism>
<dbReference type="AlphaFoldDB" id="A0A9W6L1M6"/>
<feature type="transmembrane region" description="Helical" evidence="6">
    <location>
        <begin position="48"/>
        <end position="68"/>
    </location>
</feature>
<feature type="domain" description="Major facilitator superfamily (MFS) profile" evidence="7">
    <location>
        <begin position="36"/>
        <end position="454"/>
    </location>
</feature>
<feature type="transmembrane region" description="Helical" evidence="6">
    <location>
        <begin position="116"/>
        <end position="134"/>
    </location>
</feature>
<feature type="transmembrane region" description="Helical" evidence="6">
    <location>
        <begin position="273"/>
        <end position="294"/>
    </location>
</feature>
<accession>A0A9W6L1M6</accession>
<protein>
    <submittedName>
        <fullName evidence="8">MFS transporter</fullName>
    </submittedName>
</protein>
<proteinExistence type="predicted"/>
<dbReference type="InterPro" id="IPR020846">
    <property type="entry name" value="MFS_dom"/>
</dbReference>
<feature type="transmembrane region" description="Helical" evidence="6">
    <location>
        <begin position="430"/>
        <end position="449"/>
    </location>
</feature>
<feature type="compositionally biased region" description="Basic and acidic residues" evidence="5">
    <location>
        <begin position="11"/>
        <end position="25"/>
    </location>
</feature>
<feature type="transmembrane region" description="Helical" evidence="6">
    <location>
        <begin position="206"/>
        <end position="225"/>
    </location>
</feature>
<dbReference type="GO" id="GO:0022857">
    <property type="term" value="F:transmembrane transporter activity"/>
    <property type="evidence" value="ECO:0007669"/>
    <property type="project" value="InterPro"/>
</dbReference>
<dbReference type="Pfam" id="PF07690">
    <property type="entry name" value="MFS_1"/>
    <property type="match status" value="1"/>
</dbReference>
<feature type="transmembrane region" description="Helical" evidence="6">
    <location>
        <begin position="175"/>
        <end position="200"/>
    </location>
</feature>
<keyword evidence="4 6" id="KW-0472">Membrane</keyword>
<feature type="transmembrane region" description="Helical" evidence="6">
    <location>
        <begin position="397"/>
        <end position="418"/>
    </location>
</feature>
<sequence length="469" mass="49225">MRLATAILPTERSDRSCPHTPEGRRPTPSALAPRGFPMLAWSRGFYGYYNLAFVTIVNALMQGAFYTVGINGPMMAREFGWSATEYGAASTVYLIAIGVSSLLAGVLIPRVGARRLMVWISPLAPIALFGMSFVTEPWHLSAWTAVLGFSNGLGIAVAGPLIAANWLSKRRGLGIAIVIASSQILAIVWSQLTVALTGVVDSWRQIAQIEAAIVLVAPLVAILFVRERPEDLGQSVDGVPLSETPAATTGSRSLRVFKTTADWTGKQALRSRVFWLITVACGIEAFVFLGITAHQVTIFEAGGLDVAAATTAFGLVITIGGLGRIVGGWFTDYIEPRFILAFFQLTLGAGILLFALAHTWPGALYVYIVTVGIAGGEIFLLATVLFVNYFGPKAYPALAGVANPLFSLLFGGAGPIVVGSLFDTVGDFEPVLIGLGIAGIVASVASLAARPPKAPAQASAQATADAGSA</sequence>
<dbReference type="PANTHER" id="PTHR11360">
    <property type="entry name" value="MONOCARBOXYLATE TRANSPORTER"/>
    <property type="match status" value="1"/>
</dbReference>
<evidence type="ECO:0000256" key="1">
    <source>
        <dbReference type="ARBA" id="ARBA00004651"/>
    </source>
</evidence>
<evidence type="ECO:0000256" key="2">
    <source>
        <dbReference type="ARBA" id="ARBA00022692"/>
    </source>
</evidence>
<feature type="transmembrane region" description="Helical" evidence="6">
    <location>
        <begin position="306"/>
        <end position="326"/>
    </location>
</feature>